<evidence type="ECO:0000313" key="2">
    <source>
        <dbReference type="EMBL" id="RWX00919.1"/>
    </source>
</evidence>
<feature type="domain" description="DUF5675" evidence="1">
    <location>
        <begin position="6"/>
        <end position="125"/>
    </location>
</feature>
<name>A0A3S3QSR0_9FLAO</name>
<dbReference type="Pfam" id="PF18925">
    <property type="entry name" value="DUF5675"/>
    <property type="match status" value="1"/>
</dbReference>
<dbReference type="RefSeq" id="WP_128389401.1">
    <property type="nucleotide sequence ID" value="NZ_SBII01000004.1"/>
</dbReference>
<dbReference type="OrthoDB" id="707810at2"/>
<dbReference type="EMBL" id="SBII01000004">
    <property type="protein sequence ID" value="RWX00919.1"/>
    <property type="molecule type" value="Genomic_DNA"/>
</dbReference>
<comment type="caution">
    <text evidence="2">The sequence shown here is derived from an EMBL/GenBank/DDBJ whole genome shotgun (WGS) entry which is preliminary data.</text>
</comment>
<evidence type="ECO:0000259" key="1">
    <source>
        <dbReference type="Pfam" id="PF18925"/>
    </source>
</evidence>
<organism evidence="2 3">
    <name type="scientific">Flavobacterium cerinum</name>
    <dbReference type="NCBI Taxonomy" id="2502784"/>
    <lineage>
        <taxon>Bacteria</taxon>
        <taxon>Pseudomonadati</taxon>
        <taxon>Bacteroidota</taxon>
        <taxon>Flavobacteriia</taxon>
        <taxon>Flavobacteriales</taxon>
        <taxon>Flavobacteriaceae</taxon>
        <taxon>Flavobacterium</taxon>
    </lineage>
</organism>
<keyword evidence="3" id="KW-1185">Reference proteome</keyword>
<proteinExistence type="predicted"/>
<evidence type="ECO:0000313" key="3">
    <source>
        <dbReference type="Proteomes" id="UP000287527"/>
    </source>
</evidence>
<protein>
    <recommendedName>
        <fullName evidence="1">DUF5675 domain-containing protein</fullName>
    </recommendedName>
</protein>
<dbReference type="AlphaFoldDB" id="A0A3S3QSR0"/>
<reference evidence="2 3" key="1">
    <citation type="submission" date="2019-01" db="EMBL/GenBank/DDBJ databases">
        <title>Flavobacterium sp. nov.,isolated from freshwater.</title>
        <authorList>
            <person name="Zhang R."/>
            <person name="Du Z.-J."/>
        </authorList>
    </citation>
    <scope>NUCLEOTIDE SEQUENCE [LARGE SCALE GENOMIC DNA]</scope>
    <source>
        <strain evidence="2 3">1E403</strain>
    </source>
</reference>
<dbReference type="Proteomes" id="UP000287527">
    <property type="component" value="Unassembled WGS sequence"/>
</dbReference>
<dbReference type="InterPro" id="IPR043732">
    <property type="entry name" value="DUF5675"/>
</dbReference>
<gene>
    <name evidence="2" type="ORF">EPI11_07815</name>
</gene>
<accession>A0A3S3QSR0</accession>
<sequence>MMKAVLIRGKSDTKQTLGSLELKDATGTTVFTCKTLELDWENNKTQKSCIPTGNYKVTARKSPKYGSHFLVNDVPHRDTILIHQGNYHTEILGCILVGASHTDINKDGFKDVTSSKATLKKLLTIAPKGFELTIK</sequence>